<gene>
    <name evidence="1" type="ORF">O9G_001674</name>
</gene>
<evidence type="ECO:0000313" key="2">
    <source>
        <dbReference type="Proteomes" id="UP000030755"/>
    </source>
</evidence>
<dbReference type="HOGENOM" id="CLU_2575206_0_0_1"/>
<dbReference type="Proteomes" id="UP000030755">
    <property type="component" value="Unassembled WGS sequence"/>
</dbReference>
<keyword evidence="2" id="KW-1185">Reference proteome</keyword>
<reference evidence="1 2" key="1">
    <citation type="journal article" date="2013" name="Curr. Biol.">
        <title>Shared signatures of parasitism and phylogenomics unite Cryptomycota and microsporidia.</title>
        <authorList>
            <person name="James T.Y."/>
            <person name="Pelin A."/>
            <person name="Bonen L."/>
            <person name="Ahrendt S."/>
            <person name="Sain D."/>
            <person name="Corradi N."/>
            <person name="Stajich J.E."/>
        </authorList>
    </citation>
    <scope>NUCLEOTIDE SEQUENCE [LARGE SCALE GENOMIC DNA]</scope>
    <source>
        <strain evidence="1 2">CSF55</strain>
    </source>
</reference>
<organism evidence="1 2">
    <name type="scientific">Rozella allomycis (strain CSF55)</name>
    <dbReference type="NCBI Taxonomy" id="988480"/>
    <lineage>
        <taxon>Eukaryota</taxon>
        <taxon>Fungi</taxon>
        <taxon>Fungi incertae sedis</taxon>
        <taxon>Cryptomycota</taxon>
        <taxon>Cryptomycota incertae sedis</taxon>
        <taxon>Rozella</taxon>
    </lineage>
</organism>
<protein>
    <submittedName>
        <fullName evidence="1">Uncharacterized protein</fullName>
    </submittedName>
</protein>
<proteinExistence type="predicted"/>
<dbReference type="AlphaFoldDB" id="A0A075AXR6"/>
<sequence length="81" mass="9662">MLNAFRKAQIWSKMPIKLQNHTILCEKSRTYFLFWSSWRGAGLLKSLDFGLIINNYNHAPRPHRENTVYLEILETHLMLMN</sequence>
<evidence type="ECO:0000313" key="1">
    <source>
        <dbReference type="EMBL" id="EPZ34944.1"/>
    </source>
</evidence>
<name>A0A075AXR6_ROZAC</name>
<accession>A0A075AXR6</accession>
<dbReference type="EMBL" id="KE560903">
    <property type="protein sequence ID" value="EPZ34944.1"/>
    <property type="molecule type" value="Genomic_DNA"/>
</dbReference>